<evidence type="ECO:0000313" key="3">
    <source>
        <dbReference type="Proteomes" id="UP001596233"/>
    </source>
</evidence>
<proteinExistence type="predicted"/>
<organism evidence="2 3">
    <name type="scientific">Paenibacillus septentrionalis</name>
    <dbReference type="NCBI Taxonomy" id="429342"/>
    <lineage>
        <taxon>Bacteria</taxon>
        <taxon>Bacillati</taxon>
        <taxon>Bacillota</taxon>
        <taxon>Bacilli</taxon>
        <taxon>Bacillales</taxon>
        <taxon>Paenibacillaceae</taxon>
        <taxon>Paenibacillus</taxon>
    </lineage>
</organism>
<comment type="caution">
    <text evidence="2">The sequence shown here is derived from an EMBL/GenBank/DDBJ whole genome shotgun (WGS) entry which is preliminary data.</text>
</comment>
<name>A0ABW1V7E7_9BACL</name>
<dbReference type="InterPro" id="IPR009875">
    <property type="entry name" value="PilZ_domain"/>
</dbReference>
<reference evidence="3" key="1">
    <citation type="journal article" date="2019" name="Int. J. Syst. Evol. Microbiol.">
        <title>The Global Catalogue of Microorganisms (GCM) 10K type strain sequencing project: providing services to taxonomists for standard genome sequencing and annotation.</title>
        <authorList>
            <consortium name="The Broad Institute Genomics Platform"/>
            <consortium name="The Broad Institute Genome Sequencing Center for Infectious Disease"/>
            <person name="Wu L."/>
            <person name="Ma J."/>
        </authorList>
    </citation>
    <scope>NUCLEOTIDE SEQUENCE [LARGE SCALE GENOMIC DNA]</scope>
    <source>
        <strain evidence="3">PCU 280</strain>
    </source>
</reference>
<keyword evidence="3" id="KW-1185">Reference proteome</keyword>
<evidence type="ECO:0000259" key="1">
    <source>
        <dbReference type="Pfam" id="PF07238"/>
    </source>
</evidence>
<sequence>MIINRRKTPFRYELKEAVAFELQFLSINGMVPPQKPVLAYLYNINRAGCRIWMPLSLPIDNSNIAISMNIVLNNEPITLKGVLRWSLPHQNGYYYGIELDASDQERERLPAELRELAGQNRILAQ</sequence>
<feature type="domain" description="PilZ" evidence="1">
    <location>
        <begin position="35"/>
        <end position="109"/>
    </location>
</feature>
<dbReference type="EMBL" id="JBHSTE010000005">
    <property type="protein sequence ID" value="MFC6334161.1"/>
    <property type="molecule type" value="Genomic_DNA"/>
</dbReference>
<gene>
    <name evidence="2" type="ORF">ACFP56_16150</name>
</gene>
<dbReference type="Proteomes" id="UP001596233">
    <property type="component" value="Unassembled WGS sequence"/>
</dbReference>
<dbReference type="Pfam" id="PF07238">
    <property type="entry name" value="PilZ"/>
    <property type="match status" value="1"/>
</dbReference>
<dbReference type="RefSeq" id="WP_379236388.1">
    <property type="nucleotide sequence ID" value="NZ_JBHSTE010000005.1"/>
</dbReference>
<dbReference type="Gene3D" id="2.40.10.220">
    <property type="entry name" value="predicted glycosyltransferase like domains"/>
    <property type="match status" value="1"/>
</dbReference>
<accession>A0ABW1V7E7</accession>
<protein>
    <submittedName>
        <fullName evidence="2">PilZ domain-containing protein</fullName>
    </submittedName>
</protein>
<evidence type="ECO:0000313" key="2">
    <source>
        <dbReference type="EMBL" id="MFC6334161.1"/>
    </source>
</evidence>